<protein>
    <submittedName>
        <fullName evidence="1">Uncharacterized protein</fullName>
    </submittedName>
</protein>
<dbReference type="Proteomes" id="UP000604046">
    <property type="component" value="Unassembled WGS sequence"/>
</dbReference>
<comment type="caution">
    <text evidence="1">The sequence shown here is derived from an EMBL/GenBank/DDBJ whole genome shotgun (WGS) entry which is preliminary data.</text>
</comment>
<reference evidence="1" key="1">
    <citation type="submission" date="2021-02" db="EMBL/GenBank/DDBJ databases">
        <authorList>
            <person name="Dougan E. K."/>
            <person name="Rhodes N."/>
            <person name="Thang M."/>
            <person name="Chan C."/>
        </authorList>
    </citation>
    <scope>NUCLEOTIDE SEQUENCE</scope>
</reference>
<accession>A0A812HI96</accession>
<organism evidence="1 2">
    <name type="scientific">Symbiodinium natans</name>
    <dbReference type="NCBI Taxonomy" id="878477"/>
    <lineage>
        <taxon>Eukaryota</taxon>
        <taxon>Sar</taxon>
        <taxon>Alveolata</taxon>
        <taxon>Dinophyceae</taxon>
        <taxon>Suessiales</taxon>
        <taxon>Symbiodiniaceae</taxon>
        <taxon>Symbiodinium</taxon>
    </lineage>
</organism>
<evidence type="ECO:0000313" key="2">
    <source>
        <dbReference type="Proteomes" id="UP000604046"/>
    </source>
</evidence>
<name>A0A812HI96_9DINO</name>
<dbReference type="AlphaFoldDB" id="A0A812HI96"/>
<gene>
    <name evidence="1" type="ORF">SNAT2548_LOCUS1591</name>
</gene>
<keyword evidence="2" id="KW-1185">Reference proteome</keyword>
<proteinExistence type="predicted"/>
<sequence length="128" mass="14284">MGIRISAVWAGCSAQCACSSRACLQAHRCIGRCCTFKISPPRAPKQGTRYLGSFILVLHEVLRNKLEETQQNLEVRWELLFGPQELLKGPSSRGFDASPCEEQEQTLEAKKKAVATAKDTDFMNFMNC</sequence>
<dbReference type="EMBL" id="CAJNDS010000090">
    <property type="protein sequence ID" value="CAE6951607.1"/>
    <property type="molecule type" value="Genomic_DNA"/>
</dbReference>
<evidence type="ECO:0000313" key="1">
    <source>
        <dbReference type="EMBL" id="CAE6951607.1"/>
    </source>
</evidence>